<dbReference type="InterPro" id="IPR032675">
    <property type="entry name" value="LRR_dom_sf"/>
</dbReference>
<dbReference type="STRING" id="1754190.A0A1Y2AI02"/>
<dbReference type="FunFam" id="3.80.10.10:FF:000041">
    <property type="entry name" value="LRR receptor-like serine/threonine-protein kinase ERECTA"/>
    <property type="match status" value="1"/>
</dbReference>
<dbReference type="OrthoDB" id="1394818at2759"/>
<dbReference type="PANTHER" id="PTHR48064">
    <property type="entry name" value="OS01G0750400 PROTEIN"/>
    <property type="match status" value="1"/>
</dbReference>
<dbReference type="EMBL" id="MCOG01000258">
    <property type="protein sequence ID" value="ORY21817.1"/>
    <property type="molecule type" value="Genomic_DNA"/>
</dbReference>
<reference evidence="5 6" key="1">
    <citation type="submission" date="2016-08" db="EMBL/GenBank/DDBJ databases">
        <title>A Parts List for Fungal Cellulosomes Revealed by Comparative Genomics.</title>
        <authorList>
            <consortium name="DOE Joint Genome Institute"/>
            <person name="Haitjema C.H."/>
            <person name="Gilmore S.P."/>
            <person name="Henske J.K."/>
            <person name="Solomon K.V."/>
            <person name="De Groot R."/>
            <person name="Kuo A."/>
            <person name="Mondo S.J."/>
            <person name="Salamov A.A."/>
            <person name="Labutti K."/>
            <person name="Zhao Z."/>
            <person name="Chiniquy J."/>
            <person name="Barry K."/>
            <person name="Brewer H.M."/>
            <person name="Purvine S.O."/>
            <person name="Wright A.T."/>
            <person name="Boxma B."/>
            <person name="Van Alen T."/>
            <person name="Hackstein J.H."/>
            <person name="Baker S.E."/>
            <person name="Grigoriev I.V."/>
            <person name="O'Malley M.A."/>
        </authorList>
    </citation>
    <scope>NUCLEOTIDE SEQUENCE [LARGE SCALE GENOMIC DNA]</scope>
    <source>
        <strain evidence="5 6">G1</strain>
    </source>
</reference>
<proteinExistence type="predicted"/>
<name>A0A1Y2AI02_9FUNG</name>
<evidence type="ECO:0000313" key="5">
    <source>
        <dbReference type="EMBL" id="ORY21817.1"/>
    </source>
</evidence>
<sequence>MPSIKNLIFVASVLLLNKNVFANDCSELESAIGYLGSDFKSTYQTNDCCKFNGVICDNNKNVIGIKFNNVKGSQSDVSQVFDKLSNLKQLTSLDLSGNGFSGYIPYSITKLTNLRNLNLSNNKFNGTIPYDTKDLEKLELLNLEGNSNLYGYVPVRNITKCYYKNTNLCNLPNASCKSDSKECTIDDVNKTNEYNGYPTQSSTDRSAADSTARASSAYYDDYVYGGYGNYDNSGYGYTGNNGYGYDNSGYGYSNNGYGYDNSYGNSYGNSYSYPNNFYEDDYGSPFADLFKTFIGLGLFSLLALICCLCCLCRTCCGGSSSSTPIYTTSSSTKPYGLYQTNNTTTVHKPTKPTSTTIHVNNGTNPYVTQTTTTTTGNTQDITNINTHSNYSMPNSYQQTTYPATYNQQYGQPYGYGIKREVEDVKDTKNVKVVKEVKTEVKK</sequence>
<dbReference type="Gene3D" id="3.80.10.10">
    <property type="entry name" value="Ribonuclease Inhibitor"/>
    <property type="match status" value="1"/>
</dbReference>
<accession>A0A1Y2AI02</accession>
<feature type="chain" id="PRO_5012078870" evidence="4">
    <location>
        <begin position="23"/>
        <end position="442"/>
    </location>
</feature>
<gene>
    <name evidence="5" type="ORF">LY90DRAFT_707327</name>
</gene>
<dbReference type="Pfam" id="PF13855">
    <property type="entry name" value="LRR_8"/>
    <property type="match status" value="1"/>
</dbReference>
<evidence type="ECO:0000256" key="1">
    <source>
        <dbReference type="ARBA" id="ARBA00022614"/>
    </source>
</evidence>
<comment type="caution">
    <text evidence="5">The sequence shown here is derived from an EMBL/GenBank/DDBJ whole genome shotgun (WGS) entry which is preliminary data.</text>
</comment>
<dbReference type="SUPFAM" id="SSF52058">
    <property type="entry name" value="L domain-like"/>
    <property type="match status" value="1"/>
</dbReference>
<evidence type="ECO:0000256" key="2">
    <source>
        <dbReference type="ARBA" id="ARBA00022737"/>
    </source>
</evidence>
<keyword evidence="6" id="KW-1185">Reference proteome</keyword>
<dbReference type="Proteomes" id="UP000193920">
    <property type="component" value="Unassembled WGS sequence"/>
</dbReference>
<evidence type="ECO:0000256" key="3">
    <source>
        <dbReference type="SAM" id="MobiDB-lite"/>
    </source>
</evidence>
<keyword evidence="2" id="KW-0677">Repeat</keyword>
<dbReference type="PANTHER" id="PTHR48064:SF6">
    <property type="entry name" value="RECEPTOR-LIKE PROTEIN KINASE 2"/>
    <property type="match status" value="1"/>
</dbReference>
<feature type="compositionally biased region" description="Polar residues" evidence="3">
    <location>
        <begin position="191"/>
        <end position="200"/>
    </location>
</feature>
<keyword evidence="4" id="KW-0732">Signal</keyword>
<feature type="region of interest" description="Disordered" evidence="3">
    <location>
        <begin position="189"/>
        <end position="208"/>
    </location>
</feature>
<organism evidence="5 6">
    <name type="scientific">Neocallimastix californiae</name>
    <dbReference type="NCBI Taxonomy" id="1754190"/>
    <lineage>
        <taxon>Eukaryota</taxon>
        <taxon>Fungi</taxon>
        <taxon>Fungi incertae sedis</taxon>
        <taxon>Chytridiomycota</taxon>
        <taxon>Chytridiomycota incertae sedis</taxon>
        <taxon>Neocallimastigomycetes</taxon>
        <taxon>Neocallimastigales</taxon>
        <taxon>Neocallimastigaceae</taxon>
        <taxon>Neocallimastix</taxon>
    </lineage>
</organism>
<dbReference type="InterPro" id="IPR053038">
    <property type="entry name" value="RLP_Defense"/>
</dbReference>
<keyword evidence="1" id="KW-0433">Leucine-rich repeat</keyword>
<evidence type="ECO:0000256" key="4">
    <source>
        <dbReference type="SAM" id="SignalP"/>
    </source>
</evidence>
<dbReference type="AlphaFoldDB" id="A0A1Y2AI02"/>
<dbReference type="InterPro" id="IPR001611">
    <property type="entry name" value="Leu-rich_rpt"/>
</dbReference>
<protein>
    <submittedName>
        <fullName evidence="5">L domain-like protein</fullName>
    </submittedName>
</protein>
<feature type="signal peptide" evidence="4">
    <location>
        <begin position="1"/>
        <end position="22"/>
    </location>
</feature>
<evidence type="ECO:0000313" key="6">
    <source>
        <dbReference type="Proteomes" id="UP000193920"/>
    </source>
</evidence>